<protein>
    <submittedName>
        <fullName evidence="2">Uncharacterized protein</fullName>
    </submittedName>
</protein>
<feature type="region of interest" description="Disordered" evidence="1">
    <location>
        <begin position="66"/>
        <end position="94"/>
    </location>
</feature>
<reference evidence="2 3" key="1">
    <citation type="submission" date="2015-01" db="EMBL/GenBank/DDBJ databases">
        <title>Genome of allotetraploid Gossypium barbadense reveals genomic plasticity and fiber elongation in cotton evolution.</title>
        <authorList>
            <person name="Chen X."/>
            <person name="Liu X."/>
            <person name="Zhao B."/>
            <person name="Zheng H."/>
            <person name="Hu Y."/>
            <person name="Lu G."/>
            <person name="Yang C."/>
            <person name="Chen J."/>
            <person name="Shan C."/>
            <person name="Zhang L."/>
            <person name="Zhou Y."/>
            <person name="Wang L."/>
            <person name="Guo W."/>
            <person name="Bai Y."/>
            <person name="Ruan J."/>
            <person name="Shangguan X."/>
            <person name="Mao Y."/>
            <person name="Jiang J."/>
            <person name="Zhu Y."/>
            <person name="Lei J."/>
            <person name="Kang H."/>
            <person name="Chen S."/>
            <person name="He X."/>
            <person name="Wang R."/>
            <person name="Wang Y."/>
            <person name="Chen J."/>
            <person name="Wang L."/>
            <person name="Yu S."/>
            <person name="Wang B."/>
            <person name="Wei J."/>
            <person name="Song S."/>
            <person name="Lu X."/>
            <person name="Gao Z."/>
            <person name="Gu W."/>
            <person name="Deng X."/>
            <person name="Ma D."/>
            <person name="Wang S."/>
            <person name="Liang W."/>
            <person name="Fang L."/>
            <person name="Cai C."/>
            <person name="Zhu X."/>
            <person name="Zhou B."/>
            <person name="Zhang Y."/>
            <person name="Chen Z."/>
            <person name="Xu S."/>
            <person name="Zhu R."/>
            <person name="Wang S."/>
            <person name="Zhang T."/>
            <person name="Zhao G."/>
        </authorList>
    </citation>
    <scope>NUCLEOTIDE SEQUENCE [LARGE SCALE GENOMIC DNA]</scope>
    <source>
        <strain evidence="3">cv. Xinhai21</strain>
        <tissue evidence="2">Leaf</tissue>
    </source>
</reference>
<dbReference type="Proteomes" id="UP000239757">
    <property type="component" value="Unassembled WGS sequence"/>
</dbReference>
<dbReference type="AlphaFoldDB" id="A0A2P5W772"/>
<sequence length="113" mass="12688">MGEPVKTTRAWTFIHRRGRSEQRQTQPCDIAMCTNTPKVHGCGEIVRRAQIQNSGITRAKIRGHGYTMSSSEGKKVVVPVSKKKKRASSSLDPTAEIRHPFLQFPIGPQEEIF</sequence>
<proteinExistence type="predicted"/>
<gene>
    <name evidence="2" type="ORF">GOBAR_AA33774</name>
</gene>
<dbReference type="EMBL" id="KZ668798">
    <property type="protein sequence ID" value="PPR86919.1"/>
    <property type="molecule type" value="Genomic_DNA"/>
</dbReference>
<evidence type="ECO:0000313" key="3">
    <source>
        <dbReference type="Proteomes" id="UP000239757"/>
    </source>
</evidence>
<evidence type="ECO:0000313" key="2">
    <source>
        <dbReference type="EMBL" id="PPR86919.1"/>
    </source>
</evidence>
<evidence type="ECO:0000256" key="1">
    <source>
        <dbReference type="SAM" id="MobiDB-lite"/>
    </source>
</evidence>
<organism evidence="2 3">
    <name type="scientific">Gossypium barbadense</name>
    <name type="common">Sea Island cotton</name>
    <name type="synonym">Hibiscus barbadensis</name>
    <dbReference type="NCBI Taxonomy" id="3634"/>
    <lineage>
        <taxon>Eukaryota</taxon>
        <taxon>Viridiplantae</taxon>
        <taxon>Streptophyta</taxon>
        <taxon>Embryophyta</taxon>
        <taxon>Tracheophyta</taxon>
        <taxon>Spermatophyta</taxon>
        <taxon>Magnoliopsida</taxon>
        <taxon>eudicotyledons</taxon>
        <taxon>Gunneridae</taxon>
        <taxon>Pentapetalae</taxon>
        <taxon>rosids</taxon>
        <taxon>malvids</taxon>
        <taxon>Malvales</taxon>
        <taxon>Malvaceae</taxon>
        <taxon>Malvoideae</taxon>
        <taxon>Gossypium</taxon>
    </lineage>
</organism>
<accession>A0A2P5W772</accession>
<name>A0A2P5W772_GOSBA</name>